<gene>
    <name evidence="3" type="ORF">FDP41_005930</name>
</gene>
<proteinExistence type="predicted"/>
<dbReference type="Proteomes" id="UP000444721">
    <property type="component" value="Unassembled WGS sequence"/>
</dbReference>
<feature type="region of interest" description="Disordered" evidence="2">
    <location>
        <begin position="1"/>
        <end position="25"/>
    </location>
</feature>
<dbReference type="Gene3D" id="1.10.287.1490">
    <property type="match status" value="1"/>
</dbReference>
<feature type="coiled-coil region" evidence="1">
    <location>
        <begin position="239"/>
        <end position="287"/>
    </location>
</feature>
<feature type="compositionally biased region" description="Low complexity" evidence="2">
    <location>
        <begin position="135"/>
        <end position="158"/>
    </location>
</feature>
<dbReference type="AlphaFoldDB" id="A0A6A5BDN9"/>
<sequence length="1237" mass="144652">MMNSDNKPQVTHEHHHFYHGGKKVASTSVRLSEEGSIEDVRVMDHHGPRLVSFWNNGTKSSTLENGEANKQQYTTPPMYSERLTKLKSKLSAVSSSLDGKNGPLTKEEDKLKKKIKQQKKEIELLTREVRELQSTASKTISSSSSSPIQLPSSSSPFKESSDDSISDDYLAYTIKRYLNVLKQGSYGSTYSEQKNFLDTITYVEGKVDRLISEKNSQIEKHISDKIDAERKTKILESERDFNRRELAQREKELENCTKEKERLGKALKIAEDDVVRLQKTLEQFSKSREEDTELTQKMVDKLLEKERGRIRKKMSEEYQKEIDELKTKILDLGEQIHCLKQTQELRDREILESREESNMLRMKCSKLTTFSEKIQQICKNQKNYLEELDKLLGSCKDKIPSLEDLAKGAQLYSRLSKGYDDLELASTVEDAGCVSFNSDFDKITQLLKASIERERKLEDNLTYTMNLNQVMNRELETCKKSLTEMEESISSSAYLEKSSLYQKKIQAAASNVTTSFKVKSIIEICEEFAKANSSLREKVKTTQANNELLSQELSQLHKSKLETVSSQKQYYKEKEQLVQDLEEFKQKERELVKKLQADSENFSKIIHEKQSVIEKYKEIIENKGVNISSLEETCKNTKKELEQKIEDLEKILKEKKDLEQLYHKTLHELEEAKEENASNEILIAQIKNQNERLTALNNDYSTKAEELEMQIDVEKEKVTKLESQLKDLQLVVSTKETEIERNKTNLVSLEKSKQLLEKELEQLRNQSQDTEYKVKDSERSITDKQRQISDLYSQIEEKDQEIMNLKSNLKDQKKNLFEKEQLFEEMKISYQEAKRSIEKKETEIMNLRLEIEQLKSGQESLKSKCSQFGKTNSELDELVEDLRKKVKQTEDKWEAKLSEIKENHHKQLLEIKSRYEMDKTSHISELEGKLEQKEMEIEELQLQVSRLNKQKDEKMIDKDLENERLSKQLEEVKEKLRTKERDLSDITKNYKKIEKEYLMIMQDLQESRESITQSIQEKERELQEKSRSKLSELNSSYASLQNKLNLTQNELDAITLDFEQKTQEYEQTILDLQGKLAKERKERSLIASNKSVIEQKDKQIAELQNEKMQLAKGLKFLNDNVSVLQDELRRLKKQVLLYQTSMKKEVERGITQMEDQIELFVAKKEEEHQTQIDYFNRSLEMYKERTAKLENEKKRSLQNMSAHLDLVQHLGRSVEQEEDSSLLSGIPITDDEDDEEI</sequence>
<evidence type="ECO:0000313" key="3">
    <source>
        <dbReference type="EMBL" id="KAF0975177.1"/>
    </source>
</evidence>
<feature type="compositionally biased region" description="Basic residues" evidence="2">
    <location>
        <begin position="13"/>
        <end position="22"/>
    </location>
</feature>
<evidence type="ECO:0000313" key="4">
    <source>
        <dbReference type="Proteomes" id="UP000444721"/>
    </source>
</evidence>
<dbReference type="EMBL" id="VFQX01000048">
    <property type="protein sequence ID" value="KAF0975177.1"/>
    <property type="molecule type" value="Genomic_DNA"/>
</dbReference>
<protein>
    <submittedName>
        <fullName evidence="3">Uncharacterized protein</fullName>
    </submittedName>
</protein>
<dbReference type="OMA" id="GENDEMQ"/>
<dbReference type="VEuPathDB" id="AmoebaDB:FDP41_005930"/>
<dbReference type="GeneID" id="68113148"/>
<dbReference type="VEuPathDB" id="AmoebaDB:NF0084650"/>
<feature type="coiled-coil region" evidence="1">
    <location>
        <begin position="315"/>
        <end position="342"/>
    </location>
</feature>
<evidence type="ECO:0000256" key="1">
    <source>
        <dbReference type="SAM" id="Coils"/>
    </source>
</evidence>
<feature type="region of interest" description="Disordered" evidence="2">
    <location>
        <begin position="92"/>
        <end position="112"/>
    </location>
</feature>
<name>A0A6A5BDN9_NAEFO</name>
<feature type="region of interest" description="Disordered" evidence="2">
    <location>
        <begin position="135"/>
        <end position="163"/>
    </location>
</feature>
<feature type="coiled-coil region" evidence="1">
    <location>
        <begin position="532"/>
        <end position="1134"/>
    </location>
</feature>
<keyword evidence="1" id="KW-0175">Coiled coil</keyword>
<accession>A0A6A5BDN9</accession>
<feature type="region of interest" description="Disordered" evidence="2">
    <location>
        <begin position="1209"/>
        <end position="1237"/>
    </location>
</feature>
<dbReference type="OrthoDB" id="10264405at2759"/>
<reference evidence="3 4" key="1">
    <citation type="journal article" date="2019" name="Sci. Rep.">
        <title>Nanopore sequencing improves the draft genome of the human pathogenic amoeba Naegleria fowleri.</title>
        <authorList>
            <person name="Liechti N."/>
            <person name="Schurch N."/>
            <person name="Bruggmann R."/>
            <person name="Wittwer M."/>
        </authorList>
    </citation>
    <scope>NUCLEOTIDE SEQUENCE [LARGE SCALE GENOMIC DNA]</scope>
    <source>
        <strain evidence="3 4">ATCC 30894</strain>
    </source>
</reference>
<dbReference type="VEuPathDB" id="AmoebaDB:NfTy_044050"/>
<dbReference type="RefSeq" id="XP_044559890.1">
    <property type="nucleotide sequence ID" value="XM_044709509.1"/>
</dbReference>
<comment type="caution">
    <text evidence="3">The sequence shown here is derived from an EMBL/GenBank/DDBJ whole genome shotgun (WGS) entry which is preliminary data.</text>
</comment>
<keyword evidence="4" id="KW-1185">Reference proteome</keyword>
<evidence type="ECO:0000256" key="2">
    <source>
        <dbReference type="SAM" id="MobiDB-lite"/>
    </source>
</evidence>
<organism evidence="3 4">
    <name type="scientific">Naegleria fowleri</name>
    <name type="common">Brain eating amoeba</name>
    <dbReference type="NCBI Taxonomy" id="5763"/>
    <lineage>
        <taxon>Eukaryota</taxon>
        <taxon>Discoba</taxon>
        <taxon>Heterolobosea</taxon>
        <taxon>Tetramitia</taxon>
        <taxon>Eutetramitia</taxon>
        <taxon>Vahlkampfiidae</taxon>
        <taxon>Naegleria</taxon>
    </lineage>
</organism>